<gene>
    <name evidence="2" type="ORF">CK203_073795</name>
</gene>
<feature type="domain" description="Retrotransposon gag" evidence="1">
    <location>
        <begin position="114"/>
        <end position="168"/>
    </location>
</feature>
<sequence>MDTQQSRHVVLEDTPSDIVTPPVLPVQMSATHTLPTVSHDHAVVVPPIATPVTIVEDPRSRMDRLERRIGQMRNPDEMFSWGDPNDVPVATLPVGFRMPDIERYTGVGCPRIHLRLYSTRWYASLETSRRGTWEDLAQEFLRQYSFSGDTSVTRRELEFLRQGSDEFARHLTGVPFQDFRSLVQALFDVDDGLSRGLWSDIIPSPDTEGKRVGGSSESYGGICSADFQHRRPGYHPYARSLQIPRSDFPPLQHRHPHPVQQYPSVHPHTVTVRPSFQFQRP</sequence>
<name>A0A438DJ41_VITVI</name>
<proteinExistence type="predicted"/>
<dbReference type="AlphaFoldDB" id="A0A438DJ41"/>
<evidence type="ECO:0000313" key="3">
    <source>
        <dbReference type="Proteomes" id="UP000288805"/>
    </source>
</evidence>
<protein>
    <recommendedName>
        <fullName evidence="1">Retrotransposon gag domain-containing protein</fullName>
    </recommendedName>
</protein>
<accession>A0A438DJ41</accession>
<organism evidence="2 3">
    <name type="scientific">Vitis vinifera</name>
    <name type="common">Grape</name>
    <dbReference type="NCBI Taxonomy" id="29760"/>
    <lineage>
        <taxon>Eukaryota</taxon>
        <taxon>Viridiplantae</taxon>
        <taxon>Streptophyta</taxon>
        <taxon>Embryophyta</taxon>
        <taxon>Tracheophyta</taxon>
        <taxon>Spermatophyta</taxon>
        <taxon>Magnoliopsida</taxon>
        <taxon>eudicotyledons</taxon>
        <taxon>Gunneridae</taxon>
        <taxon>Pentapetalae</taxon>
        <taxon>rosids</taxon>
        <taxon>Vitales</taxon>
        <taxon>Vitaceae</taxon>
        <taxon>Viteae</taxon>
        <taxon>Vitis</taxon>
    </lineage>
</organism>
<dbReference type="Pfam" id="PF03732">
    <property type="entry name" value="Retrotrans_gag"/>
    <property type="match status" value="1"/>
</dbReference>
<reference evidence="2 3" key="1">
    <citation type="journal article" date="2018" name="PLoS Genet.">
        <title>Population sequencing reveals clonal diversity and ancestral inbreeding in the grapevine cultivar Chardonnay.</title>
        <authorList>
            <person name="Roach M.J."/>
            <person name="Johnson D.L."/>
            <person name="Bohlmann J."/>
            <person name="van Vuuren H.J."/>
            <person name="Jones S.J."/>
            <person name="Pretorius I.S."/>
            <person name="Schmidt S.A."/>
            <person name="Borneman A.R."/>
        </authorList>
    </citation>
    <scope>NUCLEOTIDE SEQUENCE [LARGE SCALE GENOMIC DNA]</scope>
    <source>
        <strain evidence="3">cv. Chardonnay</strain>
        <tissue evidence="2">Leaf</tissue>
    </source>
</reference>
<dbReference type="InterPro" id="IPR005162">
    <property type="entry name" value="Retrotrans_gag_dom"/>
</dbReference>
<dbReference type="Proteomes" id="UP000288805">
    <property type="component" value="Unassembled WGS sequence"/>
</dbReference>
<dbReference type="EMBL" id="QGNW01001602">
    <property type="protein sequence ID" value="RVW35487.1"/>
    <property type="molecule type" value="Genomic_DNA"/>
</dbReference>
<evidence type="ECO:0000313" key="2">
    <source>
        <dbReference type="EMBL" id="RVW35487.1"/>
    </source>
</evidence>
<evidence type="ECO:0000259" key="1">
    <source>
        <dbReference type="Pfam" id="PF03732"/>
    </source>
</evidence>
<comment type="caution">
    <text evidence="2">The sequence shown here is derived from an EMBL/GenBank/DDBJ whole genome shotgun (WGS) entry which is preliminary data.</text>
</comment>